<keyword evidence="9" id="KW-1185">Reference proteome</keyword>
<dbReference type="InterPro" id="IPR018506">
    <property type="entry name" value="Cyt_B5_heme-BS"/>
</dbReference>
<dbReference type="GO" id="GO:0046872">
    <property type="term" value="F:metal ion binding"/>
    <property type="evidence" value="ECO:0007669"/>
    <property type="project" value="UniProtKB-UniRule"/>
</dbReference>
<dbReference type="PROSITE" id="PS00191">
    <property type="entry name" value="CYTOCHROME_B5_1"/>
    <property type="match status" value="1"/>
</dbReference>
<reference evidence="8 9" key="1">
    <citation type="submission" date="2015-07" db="EMBL/GenBank/DDBJ databases">
        <title>Comparative genomics of the Sigatoka disease complex on banana suggests a link between parallel evolutionary changes in Pseudocercospora fijiensis and Pseudocercospora eumusae and increased virulence on the banana host.</title>
        <authorList>
            <person name="Chang T.-C."/>
            <person name="Salvucci A."/>
            <person name="Crous P.W."/>
            <person name="Stergiopoulos I."/>
        </authorList>
    </citation>
    <scope>NUCLEOTIDE SEQUENCE [LARGE SCALE GENOMIC DNA]</scope>
    <source>
        <strain evidence="8 9">CBS 114824</strain>
    </source>
</reference>
<evidence type="ECO:0000256" key="2">
    <source>
        <dbReference type="ARBA" id="ARBA00022723"/>
    </source>
</evidence>
<dbReference type="InterPro" id="IPR001199">
    <property type="entry name" value="Cyt_B5-like_heme/steroid-bd"/>
</dbReference>
<dbReference type="InterPro" id="IPR036400">
    <property type="entry name" value="Cyt_B5-like_heme/steroid_sf"/>
</dbReference>
<dbReference type="InterPro" id="IPR050668">
    <property type="entry name" value="Cytochrome_b5"/>
</dbReference>
<accession>A0A139HP95</accession>
<dbReference type="PROSITE" id="PS50255">
    <property type="entry name" value="CYTOCHROME_B5_2"/>
    <property type="match status" value="1"/>
</dbReference>
<name>A0A139HP95_9PEZI</name>
<feature type="compositionally biased region" description="Polar residues" evidence="6">
    <location>
        <begin position="15"/>
        <end position="34"/>
    </location>
</feature>
<dbReference type="SUPFAM" id="SSF55856">
    <property type="entry name" value="Cytochrome b5-like heme/steroid binding domain"/>
    <property type="match status" value="1"/>
</dbReference>
<evidence type="ECO:0000313" key="8">
    <source>
        <dbReference type="EMBL" id="KXT04315.1"/>
    </source>
</evidence>
<dbReference type="Proteomes" id="UP000070133">
    <property type="component" value="Unassembled WGS sequence"/>
</dbReference>
<dbReference type="Pfam" id="PF00173">
    <property type="entry name" value="Cyt-b5"/>
    <property type="match status" value="1"/>
</dbReference>
<gene>
    <name evidence="8" type="ORF">AC578_7959</name>
</gene>
<dbReference type="EMBL" id="LFZN01000022">
    <property type="protein sequence ID" value="KXT04315.1"/>
    <property type="molecule type" value="Genomic_DNA"/>
</dbReference>
<dbReference type="STRING" id="321146.A0A139HP95"/>
<organism evidence="8 9">
    <name type="scientific">Pseudocercospora eumusae</name>
    <dbReference type="NCBI Taxonomy" id="321146"/>
    <lineage>
        <taxon>Eukaryota</taxon>
        <taxon>Fungi</taxon>
        <taxon>Dikarya</taxon>
        <taxon>Ascomycota</taxon>
        <taxon>Pezizomycotina</taxon>
        <taxon>Dothideomycetes</taxon>
        <taxon>Dothideomycetidae</taxon>
        <taxon>Mycosphaerellales</taxon>
        <taxon>Mycosphaerellaceae</taxon>
        <taxon>Pseudocercospora</taxon>
    </lineage>
</organism>
<keyword evidence="2 5" id="KW-0479">Metal-binding</keyword>
<evidence type="ECO:0000256" key="6">
    <source>
        <dbReference type="SAM" id="MobiDB-lite"/>
    </source>
</evidence>
<feature type="domain" description="Cytochrome b5 heme-binding" evidence="7">
    <location>
        <begin position="60"/>
        <end position="138"/>
    </location>
</feature>
<comment type="caution">
    <text evidence="8">The sequence shown here is derived from an EMBL/GenBank/DDBJ whole genome shotgun (WGS) entry which is preliminary data.</text>
</comment>
<dbReference type="PANTHER" id="PTHR19359:SF95">
    <property type="entry name" value="CYTOCHROME B5 TYPE B"/>
    <property type="match status" value="1"/>
</dbReference>
<evidence type="ECO:0000256" key="5">
    <source>
        <dbReference type="RuleBase" id="RU362121"/>
    </source>
</evidence>
<comment type="similarity">
    <text evidence="4 5">Belongs to the cytochrome b5 family.</text>
</comment>
<evidence type="ECO:0000256" key="3">
    <source>
        <dbReference type="ARBA" id="ARBA00023004"/>
    </source>
</evidence>
<dbReference type="PANTHER" id="PTHR19359">
    <property type="entry name" value="CYTOCHROME B5"/>
    <property type="match status" value="1"/>
</dbReference>
<protein>
    <recommendedName>
        <fullName evidence="7">Cytochrome b5 heme-binding domain-containing protein</fullName>
    </recommendedName>
</protein>
<feature type="region of interest" description="Disordered" evidence="6">
    <location>
        <begin position="1"/>
        <end position="43"/>
    </location>
</feature>
<evidence type="ECO:0000256" key="1">
    <source>
        <dbReference type="ARBA" id="ARBA00022617"/>
    </source>
</evidence>
<dbReference type="Gene3D" id="3.10.120.10">
    <property type="entry name" value="Cytochrome b5-like heme/steroid binding domain"/>
    <property type="match status" value="1"/>
</dbReference>
<sequence>MGFIKLSSFRPPEDCTSSTSNEVHPSQHANNAVHNESMRTENHAMKQDRIEPKYVQDCDLPFISAAEVAKRDGKVMDDIWVVVDKVVLDVTGYIGRHPGGRQIILAFAGSDCSWQWWTFHNRQVWRSIASGLRVGRTEGVDNPYERPAQRFERSKLGLEEWE</sequence>
<dbReference type="AlphaFoldDB" id="A0A139HP95"/>
<keyword evidence="1 5" id="KW-0349">Heme</keyword>
<dbReference type="GO" id="GO:0020037">
    <property type="term" value="F:heme binding"/>
    <property type="evidence" value="ECO:0007669"/>
    <property type="project" value="UniProtKB-UniRule"/>
</dbReference>
<dbReference type="OrthoDB" id="260519at2759"/>
<dbReference type="GO" id="GO:0016020">
    <property type="term" value="C:membrane"/>
    <property type="evidence" value="ECO:0007669"/>
    <property type="project" value="TreeGrafter"/>
</dbReference>
<keyword evidence="3 5" id="KW-0408">Iron</keyword>
<evidence type="ECO:0000259" key="7">
    <source>
        <dbReference type="PROSITE" id="PS50255"/>
    </source>
</evidence>
<dbReference type="SMART" id="SM01117">
    <property type="entry name" value="Cyt-b5"/>
    <property type="match status" value="1"/>
</dbReference>
<proteinExistence type="inferred from homology"/>
<evidence type="ECO:0000256" key="4">
    <source>
        <dbReference type="ARBA" id="ARBA00038168"/>
    </source>
</evidence>
<evidence type="ECO:0000313" key="9">
    <source>
        <dbReference type="Proteomes" id="UP000070133"/>
    </source>
</evidence>